<dbReference type="STRING" id="1873524.HSR6_0427"/>
<evidence type="ECO:0000256" key="2">
    <source>
        <dbReference type="SAM" id="MobiDB-lite"/>
    </source>
</evidence>
<dbReference type="GeneID" id="30416952"/>
<accession>A0A1J1AAH1</accession>
<dbReference type="RefSeq" id="WP_070364395.1">
    <property type="nucleotide sequence ID" value="NZ_CP016070.1"/>
</dbReference>
<evidence type="ECO:0000313" key="3">
    <source>
        <dbReference type="EMBL" id="AOW79642.1"/>
    </source>
</evidence>
<feature type="compositionally biased region" description="Low complexity" evidence="2">
    <location>
        <begin position="197"/>
        <end position="209"/>
    </location>
</feature>
<dbReference type="EMBL" id="CP016804">
    <property type="protein sequence ID" value="APE94893.1"/>
    <property type="molecule type" value="Genomic_DNA"/>
</dbReference>
<dbReference type="EMBL" id="CP016070">
    <property type="protein sequence ID" value="AOW79642.1"/>
    <property type="molecule type" value="Genomic_DNA"/>
</dbReference>
<sequence length="230" mass="25287">MTAEQDLEALHERVETLESDTAQKIEDVRDRIVQVKRETDRKAAAEHDHEELAARLTALESDLEAVRSAVEQTESKLDGGFENFEEILETLFDRTADLEADVQTLGQAVRSMKRTLETVAEREQRRARADHLKQTAAARGVRTAKCQDCNTKVDIALLSDGTCPSCGANFHTLDANPGFFGTSVLETGDRPALEGGTEAAAPDLDTLTADAEDSEEPRSALDWTEDGEDR</sequence>
<keyword evidence="6" id="KW-1185">Reference proteome</keyword>
<evidence type="ECO:0000313" key="6">
    <source>
        <dbReference type="Proteomes" id="UP000186165"/>
    </source>
</evidence>
<accession>A0A1D8S2P9</accession>
<reference evidence="3 5" key="1">
    <citation type="submission" date="2016-06" db="EMBL/GenBank/DDBJ databases">
        <title>Discovery of anaerobic lithoheterotrophic haloarchaeon capable of sulfur respiration by hydrogen and formate.</title>
        <authorList>
            <person name="Sorokin D.Y."/>
            <person name="Kublanov I.V."/>
            <person name="Roman P."/>
            <person name="Sinninghe Damste J.S."/>
            <person name="Golyshin P.N."/>
            <person name="Rojo D."/>
            <person name="Ciordia S."/>
            <person name="Mena Md.C."/>
            <person name="Ferrer M."/>
            <person name="Smedile F."/>
            <person name="Messina E."/>
            <person name="La Cono V."/>
            <person name="Yakimov M.M."/>
        </authorList>
    </citation>
    <scope>NUCLEOTIDE SEQUENCE [LARGE SCALE GENOMIC DNA]</scope>
    <source>
        <strain evidence="3 5">HTSR1</strain>
    </source>
</reference>
<name>A0A1D8S2P9_9EURY</name>
<gene>
    <name evidence="4" type="ORF">HSR6_0427</name>
    <name evidence="3" type="ORF">HTSR_0442</name>
</gene>
<reference evidence="4" key="3">
    <citation type="journal article" date="2017" name="ISME J.">
        <title>Discovery of anaerobic lithoheterotrophic haloarchaea, ubiquitous in hypersaline habitats.</title>
        <authorList>
            <person name="Sorokin D.Y."/>
            <person name="Messina E."/>
            <person name="Smedile F."/>
            <person name="Roman P."/>
            <person name="Damste J.S.S."/>
            <person name="Ciordia S."/>
            <person name="Mena M.C."/>
            <person name="Ferrer M."/>
            <person name="Golyshin P.N."/>
            <person name="Kublanov I.V."/>
            <person name="Samarov N.I."/>
            <person name="Toshchakov S.V."/>
            <person name="La Cono V."/>
            <person name="Yakimov M.M."/>
        </authorList>
    </citation>
    <scope>NUCLEOTIDE SEQUENCE</scope>
    <source>
        <strain evidence="4">HSR6</strain>
    </source>
</reference>
<protein>
    <submittedName>
        <fullName evidence="3">Uncharacterized protein</fullName>
    </submittedName>
</protein>
<evidence type="ECO:0000313" key="5">
    <source>
        <dbReference type="Proteomes" id="UP000185608"/>
    </source>
</evidence>
<keyword evidence="1" id="KW-0175">Coiled coil</keyword>
<dbReference type="Gene3D" id="1.10.287.1490">
    <property type="match status" value="1"/>
</dbReference>
<dbReference type="Proteomes" id="UP000186165">
    <property type="component" value="Chromosome"/>
</dbReference>
<evidence type="ECO:0000256" key="1">
    <source>
        <dbReference type="SAM" id="Coils"/>
    </source>
</evidence>
<dbReference type="AlphaFoldDB" id="A0A1D8S2P9"/>
<dbReference type="OrthoDB" id="178000at2157"/>
<proteinExistence type="predicted"/>
<reference evidence="6" key="2">
    <citation type="submission" date="2016-08" db="EMBL/GenBank/DDBJ databases">
        <title>Discovery of first anaerobic lithoheterotrophic haloarchae widely represented in hypersaline habitats.</title>
        <authorList>
            <person name="Sorokin D.Y."/>
            <person name="Kublanov I.V."/>
            <person name="Roman P."/>
            <person name="Sinninghe Damste J.S."/>
            <person name="Golyshin P.N."/>
            <person name="Rojo D."/>
            <person name="Ciordia S."/>
            <person name="Mena Md.C."/>
            <person name="Ferrer M."/>
            <person name="Smedile F."/>
            <person name="Messina E."/>
            <person name="La Cono V."/>
            <person name="Yakimov M.M."/>
        </authorList>
    </citation>
    <scope>NUCLEOTIDE SEQUENCE [LARGE SCALE GENOMIC DNA]</scope>
    <source>
        <strain evidence="6">HSR6</strain>
    </source>
</reference>
<dbReference type="KEGG" id="hhsr:HSR6_0427"/>
<feature type="coiled-coil region" evidence="1">
    <location>
        <begin position="35"/>
        <end position="76"/>
    </location>
</feature>
<feature type="region of interest" description="Disordered" evidence="2">
    <location>
        <begin position="186"/>
        <end position="230"/>
    </location>
</feature>
<evidence type="ECO:0000313" key="4">
    <source>
        <dbReference type="EMBL" id="APE94893.1"/>
    </source>
</evidence>
<dbReference type="Proteomes" id="UP000185608">
    <property type="component" value="Chromosome"/>
</dbReference>
<organism evidence="3 5">
    <name type="scientific">Halodesulfurarchaeum formicicum</name>
    <dbReference type="NCBI Taxonomy" id="1873524"/>
    <lineage>
        <taxon>Archaea</taxon>
        <taxon>Methanobacteriati</taxon>
        <taxon>Methanobacteriota</taxon>
        <taxon>Stenosarchaea group</taxon>
        <taxon>Halobacteria</taxon>
        <taxon>Halobacteriales</taxon>
        <taxon>Halobacteriaceae</taxon>
        <taxon>Halodesulfurarchaeum</taxon>
    </lineage>
</organism>
<dbReference type="KEGG" id="halh:HTSR_0442"/>